<dbReference type="Gene3D" id="2.180.10.10">
    <property type="entry name" value="RHS repeat-associated core"/>
    <property type="match status" value="1"/>
</dbReference>
<name>A0ABQ2W9Z0_9ACTN</name>
<evidence type="ECO:0000259" key="3">
    <source>
        <dbReference type="Pfam" id="PF25023"/>
    </source>
</evidence>
<dbReference type="PANTHER" id="PTHR32305">
    <property type="match status" value="1"/>
</dbReference>
<evidence type="ECO:0000313" key="5">
    <source>
        <dbReference type="Proteomes" id="UP000660675"/>
    </source>
</evidence>
<gene>
    <name evidence="4" type="ORF">GCM10015535_69650</name>
</gene>
<feature type="domain" description="Teneurin-like YD-shell" evidence="3">
    <location>
        <begin position="124"/>
        <end position="308"/>
    </location>
</feature>
<dbReference type="NCBIfam" id="TIGR03696">
    <property type="entry name" value="Rhs_assc_core"/>
    <property type="match status" value="1"/>
</dbReference>
<evidence type="ECO:0000256" key="2">
    <source>
        <dbReference type="SAM" id="MobiDB-lite"/>
    </source>
</evidence>
<dbReference type="InterPro" id="IPR050708">
    <property type="entry name" value="T6SS_VgrG/RHS"/>
</dbReference>
<comment type="caution">
    <text evidence="4">The sequence shown here is derived from an EMBL/GenBank/DDBJ whole genome shotgun (WGS) entry which is preliminary data.</text>
</comment>
<feature type="compositionally biased region" description="Basic and acidic residues" evidence="2">
    <location>
        <begin position="421"/>
        <end position="440"/>
    </location>
</feature>
<dbReference type="Pfam" id="PF25023">
    <property type="entry name" value="TEN_YD-shell"/>
    <property type="match status" value="1"/>
</dbReference>
<dbReference type="RefSeq" id="WP_229867477.1">
    <property type="nucleotide sequence ID" value="NZ_BMTF01000063.1"/>
</dbReference>
<proteinExistence type="predicted"/>
<dbReference type="EMBL" id="BMTF01000063">
    <property type="protein sequence ID" value="GGV97743.1"/>
    <property type="molecule type" value="Genomic_DNA"/>
</dbReference>
<dbReference type="PANTHER" id="PTHR32305:SF15">
    <property type="entry name" value="PROTEIN RHSA-RELATED"/>
    <property type="match status" value="1"/>
</dbReference>
<evidence type="ECO:0000256" key="1">
    <source>
        <dbReference type="ARBA" id="ARBA00022737"/>
    </source>
</evidence>
<sequence length="440" mass="48117">MTGPNGTVSYDYDAADRRKTMSAGGQTTVYGFDKSSILTSVVSGTQEVGFGLDAVGREKTATMPGGIARTTGYDKTGTIKSITYAQGASSIGDLNYTRDERGLQTGLTGTLANVALPAAEDGTVFGKDNRITTYGGRSFTYDADGQLKTDGIRDSTWNARGQLSGLTKAGQSSSFGYDALGTRSTRTVGGTTNKFLTDGSNPLVEQDSSGDTTATVATSGLDQFLTRTENGTTQIYLTDALGSVIGLANSDGTIATKYAYDPNGQPTVSGAASSNPYTFTGRENDGTGLLYYRDRYYDPETGRFISQDPIGQAGGTKPLPIRPVLTHHLHRPHRQQPHDRRLRHRRTHRRRTRLGIPATLRPQGQLGSGRQRRPDRLHARHGRRSPERLHGRQKFPARRELPRSQQLHRRHPGPHGRRHKQADQGHQDRRQDSRHRSADR</sequence>
<protein>
    <recommendedName>
        <fullName evidence="3">Teneurin-like YD-shell domain-containing protein</fullName>
    </recommendedName>
</protein>
<dbReference type="Proteomes" id="UP000660675">
    <property type="component" value="Unassembled WGS sequence"/>
</dbReference>
<accession>A0ABQ2W9Z0</accession>
<feature type="region of interest" description="Disordered" evidence="2">
    <location>
        <begin position="327"/>
        <end position="440"/>
    </location>
</feature>
<dbReference type="InterPro" id="IPR056823">
    <property type="entry name" value="TEN-like_YD-shell"/>
</dbReference>
<feature type="compositionally biased region" description="Basic residues" evidence="2">
    <location>
        <begin position="327"/>
        <end position="353"/>
    </location>
</feature>
<dbReference type="InterPro" id="IPR022385">
    <property type="entry name" value="Rhs_assc_core"/>
</dbReference>
<feature type="compositionally biased region" description="Basic residues" evidence="2">
    <location>
        <begin position="406"/>
        <end position="420"/>
    </location>
</feature>
<reference evidence="5" key="1">
    <citation type="journal article" date="2019" name="Int. J. Syst. Evol. Microbiol.">
        <title>The Global Catalogue of Microorganisms (GCM) 10K type strain sequencing project: providing services to taxonomists for standard genome sequencing and annotation.</title>
        <authorList>
            <consortium name="The Broad Institute Genomics Platform"/>
            <consortium name="The Broad Institute Genome Sequencing Center for Infectious Disease"/>
            <person name="Wu L."/>
            <person name="Ma J."/>
        </authorList>
    </citation>
    <scope>NUCLEOTIDE SEQUENCE [LARGE SCALE GENOMIC DNA]</scope>
    <source>
        <strain evidence="5">JCM 4376</strain>
    </source>
</reference>
<feature type="region of interest" description="Disordered" evidence="2">
    <location>
        <begin position="191"/>
        <end position="212"/>
    </location>
</feature>
<keyword evidence="5" id="KW-1185">Reference proteome</keyword>
<feature type="region of interest" description="Disordered" evidence="2">
    <location>
        <begin position="303"/>
        <end position="322"/>
    </location>
</feature>
<keyword evidence="1" id="KW-0677">Repeat</keyword>
<evidence type="ECO:0000313" key="4">
    <source>
        <dbReference type="EMBL" id="GGV97743.1"/>
    </source>
</evidence>
<organism evidence="4 5">
    <name type="scientific">Streptomyces gelaticus</name>
    <dbReference type="NCBI Taxonomy" id="285446"/>
    <lineage>
        <taxon>Bacteria</taxon>
        <taxon>Bacillati</taxon>
        <taxon>Actinomycetota</taxon>
        <taxon>Actinomycetes</taxon>
        <taxon>Kitasatosporales</taxon>
        <taxon>Streptomycetaceae</taxon>
        <taxon>Streptomyces</taxon>
    </lineage>
</organism>